<dbReference type="OrthoDB" id="517007at2"/>
<reference evidence="4 5" key="1">
    <citation type="journal article" date="2018" name="J. Microbiol.">
        <title>Baekduia soli gen. nov., sp. nov., a novel bacterium isolated from the soil of Baekdu Mountain and proposal of a novel family name, Baekduiaceae fam. nov.</title>
        <authorList>
            <person name="An D.S."/>
            <person name="Siddiqi M.Z."/>
            <person name="Kim K.H."/>
            <person name="Yu H.S."/>
            <person name="Im W.T."/>
        </authorList>
    </citation>
    <scope>NUCLEOTIDE SEQUENCE [LARGE SCALE GENOMIC DNA]</scope>
    <source>
        <strain evidence="4 5">BR7-21</strain>
    </source>
</reference>
<dbReference type="InterPro" id="IPR002347">
    <property type="entry name" value="SDR_fam"/>
</dbReference>
<dbReference type="PANTHER" id="PTHR42760:SF133">
    <property type="entry name" value="3-OXOACYL-[ACYL-CARRIER-PROTEIN] REDUCTASE"/>
    <property type="match status" value="1"/>
</dbReference>
<dbReference type="SMART" id="SM00822">
    <property type="entry name" value="PKS_KR"/>
    <property type="match status" value="1"/>
</dbReference>
<evidence type="ECO:0000259" key="3">
    <source>
        <dbReference type="SMART" id="SM00822"/>
    </source>
</evidence>
<evidence type="ECO:0000256" key="2">
    <source>
        <dbReference type="ARBA" id="ARBA00023002"/>
    </source>
</evidence>
<keyword evidence="2 4" id="KW-0560">Oxidoreductase</keyword>
<gene>
    <name evidence="4" type="ORF">FSW04_16170</name>
</gene>
<dbReference type="InterPro" id="IPR020904">
    <property type="entry name" value="Sc_DH/Rdtase_CS"/>
</dbReference>
<dbReference type="PROSITE" id="PS00061">
    <property type="entry name" value="ADH_SHORT"/>
    <property type="match status" value="1"/>
</dbReference>
<dbReference type="Proteomes" id="UP000321805">
    <property type="component" value="Chromosome"/>
</dbReference>
<dbReference type="NCBIfam" id="NF005559">
    <property type="entry name" value="PRK07231.1"/>
    <property type="match status" value="1"/>
</dbReference>
<organism evidence="4 5">
    <name type="scientific">Baekduia soli</name>
    <dbReference type="NCBI Taxonomy" id="496014"/>
    <lineage>
        <taxon>Bacteria</taxon>
        <taxon>Bacillati</taxon>
        <taxon>Actinomycetota</taxon>
        <taxon>Thermoleophilia</taxon>
        <taxon>Solirubrobacterales</taxon>
        <taxon>Baekduiaceae</taxon>
        <taxon>Baekduia</taxon>
    </lineage>
</organism>
<evidence type="ECO:0000256" key="1">
    <source>
        <dbReference type="ARBA" id="ARBA00006484"/>
    </source>
</evidence>
<dbReference type="KEGG" id="bsol:FSW04_16170"/>
<protein>
    <submittedName>
        <fullName evidence="4">Glucose 1-dehydrogenase</fullName>
        <ecNumber evidence="4">1.1.1.47</ecNumber>
    </submittedName>
</protein>
<evidence type="ECO:0000313" key="4">
    <source>
        <dbReference type="EMBL" id="QEC48956.1"/>
    </source>
</evidence>
<proteinExistence type="inferred from homology"/>
<dbReference type="AlphaFoldDB" id="A0A5B8U775"/>
<dbReference type="GO" id="GO:0047936">
    <property type="term" value="F:glucose 1-dehydrogenase [NAD(P)+] activity"/>
    <property type="evidence" value="ECO:0007669"/>
    <property type="project" value="UniProtKB-EC"/>
</dbReference>
<dbReference type="Pfam" id="PF13561">
    <property type="entry name" value="adh_short_C2"/>
    <property type="match status" value="1"/>
</dbReference>
<evidence type="ECO:0000313" key="5">
    <source>
        <dbReference type="Proteomes" id="UP000321805"/>
    </source>
</evidence>
<dbReference type="InterPro" id="IPR036291">
    <property type="entry name" value="NAD(P)-bd_dom_sf"/>
</dbReference>
<dbReference type="FunFam" id="3.40.50.720:FF:000084">
    <property type="entry name" value="Short-chain dehydrogenase reductase"/>
    <property type="match status" value="1"/>
</dbReference>
<dbReference type="SUPFAM" id="SSF51735">
    <property type="entry name" value="NAD(P)-binding Rossmann-fold domains"/>
    <property type="match status" value="1"/>
</dbReference>
<name>A0A5B8U775_9ACTN</name>
<dbReference type="RefSeq" id="WP_146921072.1">
    <property type="nucleotide sequence ID" value="NZ_CP042430.1"/>
</dbReference>
<dbReference type="Gene3D" id="3.40.50.720">
    <property type="entry name" value="NAD(P)-binding Rossmann-like Domain"/>
    <property type="match status" value="1"/>
</dbReference>
<comment type="similarity">
    <text evidence="1">Belongs to the short-chain dehydrogenases/reductases (SDR) family.</text>
</comment>
<dbReference type="PRINTS" id="PR00081">
    <property type="entry name" value="GDHRDH"/>
</dbReference>
<dbReference type="EC" id="1.1.1.47" evidence="4"/>
<dbReference type="EMBL" id="CP042430">
    <property type="protein sequence ID" value="QEC48956.1"/>
    <property type="molecule type" value="Genomic_DNA"/>
</dbReference>
<sequence>MTPTSVLELFRLDGKVAIVTGASSGLGVAIAVGLAEAGADLVLTARRLEGLRQTQAHVERLGRRAVVVQTDVGDPAACASAAQAAVDRFGTIDILINNAGIATAVPALREAEDDFRRVLEVNLFGAYWMAQEAARVMSPGASIINISSVLSLITATQPVAAYTASKAAINGLTRDLAQQWTGRRGIRVNAIAPGYFVSDMTDQLRDDYLNSLLSRIPSGRMGDARELAAVVVWLASPAAGYMTGQVVVVDGGFSIA</sequence>
<feature type="domain" description="Ketoreductase" evidence="3">
    <location>
        <begin position="15"/>
        <end position="194"/>
    </location>
</feature>
<dbReference type="PRINTS" id="PR00080">
    <property type="entry name" value="SDRFAMILY"/>
</dbReference>
<dbReference type="InterPro" id="IPR057326">
    <property type="entry name" value="KR_dom"/>
</dbReference>
<keyword evidence="5" id="KW-1185">Reference proteome</keyword>
<dbReference type="PANTHER" id="PTHR42760">
    <property type="entry name" value="SHORT-CHAIN DEHYDROGENASES/REDUCTASES FAMILY MEMBER"/>
    <property type="match status" value="1"/>
</dbReference>
<accession>A0A5B8U775</accession>